<dbReference type="RefSeq" id="WP_238478978.1">
    <property type="nucleotide sequence ID" value="NZ_CP064786.1"/>
</dbReference>
<dbReference type="PROSITE" id="PS51352">
    <property type="entry name" value="THIOREDOXIN_2"/>
    <property type="match status" value="1"/>
</dbReference>
<dbReference type="EMBL" id="CP064786">
    <property type="protein sequence ID" value="QSG01872.1"/>
    <property type="molecule type" value="Genomic_DNA"/>
</dbReference>
<dbReference type="GeneID" id="70684028"/>
<evidence type="ECO:0000313" key="3">
    <source>
        <dbReference type="EMBL" id="QSG01872.1"/>
    </source>
</evidence>
<dbReference type="KEGG" id="hara:AArcS_0645"/>
<name>A0A897MN95_9EURY</name>
<evidence type="ECO:0000256" key="1">
    <source>
        <dbReference type="ARBA" id="ARBA00023284"/>
    </source>
</evidence>
<protein>
    <submittedName>
        <fullName evidence="3">Peroxiredoxin</fullName>
    </submittedName>
</protein>
<accession>A0A897MN95</accession>
<sequence>MISPGQKAPDFSLPGVIDREPAIYDLHQFIDDVEAVVLAFAPSAHAPVCEDDLRALGESGWDDRGDLLVWAITGDSLFANASAARRLGIGFPVISDFHAGIADSYGVSLDDWHGHRDIPGRALLVVDSGWTVRHAWSPSDPFEVPRGSPFAAVAEALNECGVDVTAPEVEDRVDH</sequence>
<gene>
    <name evidence="3" type="primary">bcp2</name>
    <name evidence="3" type="ORF">AArcS_0645</name>
</gene>
<dbReference type="Pfam" id="PF00578">
    <property type="entry name" value="AhpC-TSA"/>
    <property type="match status" value="1"/>
</dbReference>
<dbReference type="InterPro" id="IPR000866">
    <property type="entry name" value="AhpC/TSA"/>
</dbReference>
<dbReference type="GO" id="GO:0016209">
    <property type="term" value="F:antioxidant activity"/>
    <property type="evidence" value="ECO:0007669"/>
    <property type="project" value="InterPro"/>
</dbReference>
<dbReference type="AlphaFoldDB" id="A0A897MN95"/>
<organism evidence="3 4">
    <name type="scientific">Natranaeroarchaeum sulfidigenes</name>
    <dbReference type="NCBI Taxonomy" id="2784880"/>
    <lineage>
        <taxon>Archaea</taxon>
        <taxon>Methanobacteriati</taxon>
        <taxon>Methanobacteriota</taxon>
        <taxon>Stenosarchaea group</taxon>
        <taxon>Halobacteria</taxon>
        <taxon>Halobacteriales</taxon>
        <taxon>Natronoarchaeaceae</taxon>
        <taxon>Natranaeroarchaeum</taxon>
    </lineage>
</organism>
<dbReference type="SUPFAM" id="SSF52833">
    <property type="entry name" value="Thioredoxin-like"/>
    <property type="match status" value="1"/>
</dbReference>
<dbReference type="Gene3D" id="3.40.30.10">
    <property type="entry name" value="Glutaredoxin"/>
    <property type="match status" value="1"/>
</dbReference>
<dbReference type="Proteomes" id="UP000663586">
    <property type="component" value="Chromosome"/>
</dbReference>
<dbReference type="GO" id="GO:0016491">
    <property type="term" value="F:oxidoreductase activity"/>
    <property type="evidence" value="ECO:0007669"/>
    <property type="project" value="InterPro"/>
</dbReference>
<reference evidence="3" key="1">
    <citation type="submission" date="2020-11" db="EMBL/GenBank/DDBJ databases">
        <title>Carbohydrate-dependent, anaerobic sulfur respiration: A novel catabolism in halophilic archaea.</title>
        <authorList>
            <person name="Sorokin D.Y."/>
            <person name="Messina E."/>
            <person name="Smedile F."/>
            <person name="La Cono V."/>
            <person name="Hallsworth J.E."/>
            <person name="Yakimov M.M."/>
        </authorList>
    </citation>
    <scope>NUCLEOTIDE SEQUENCE</scope>
    <source>
        <strain evidence="3">AArc-S</strain>
    </source>
</reference>
<dbReference type="InterPro" id="IPR013766">
    <property type="entry name" value="Thioredoxin_domain"/>
</dbReference>
<keyword evidence="1" id="KW-0676">Redox-active center</keyword>
<dbReference type="InterPro" id="IPR036249">
    <property type="entry name" value="Thioredoxin-like_sf"/>
</dbReference>
<evidence type="ECO:0000313" key="4">
    <source>
        <dbReference type="Proteomes" id="UP000663586"/>
    </source>
</evidence>
<dbReference type="PANTHER" id="PTHR43110:SF1">
    <property type="entry name" value="THIOL PEROXIDASE"/>
    <property type="match status" value="1"/>
</dbReference>
<dbReference type="InterPro" id="IPR050455">
    <property type="entry name" value="Tpx_Peroxidase_subfamily"/>
</dbReference>
<evidence type="ECO:0000259" key="2">
    <source>
        <dbReference type="PROSITE" id="PS51352"/>
    </source>
</evidence>
<feature type="domain" description="Thioredoxin" evidence="2">
    <location>
        <begin position="2"/>
        <end position="162"/>
    </location>
</feature>
<keyword evidence="4" id="KW-1185">Reference proteome</keyword>
<dbReference type="PANTHER" id="PTHR43110">
    <property type="entry name" value="THIOL PEROXIDASE"/>
    <property type="match status" value="1"/>
</dbReference>
<proteinExistence type="predicted"/>